<name>A0A1H0U2B3_9MICO</name>
<dbReference type="CDD" id="cd21631">
    <property type="entry name" value="RHH_CopG_NikR-like"/>
    <property type="match status" value="1"/>
</dbReference>
<evidence type="ECO:0000256" key="1">
    <source>
        <dbReference type="SAM" id="Phobius"/>
    </source>
</evidence>
<feature type="transmembrane region" description="Helical" evidence="1">
    <location>
        <begin position="167"/>
        <end position="189"/>
    </location>
</feature>
<gene>
    <name evidence="2" type="ORF">SAMN04489867_3088</name>
</gene>
<keyword evidence="1" id="KW-0812">Transmembrane</keyword>
<dbReference type="STRING" id="443156.SAMN04489867_3088"/>
<dbReference type="RefSeq" id="WP_091787394.1">
    <property type="nucleotide sequence ID" value="NZ_LT629711.1"/>
</dbReference>
<keyword evidence="1" id="KW-1133">Transmembrane helix</keyword>
<keyword evidence="1" id="KW-0472">Membrane</keyword>
<reference evidence="3" key="1">
    <citation type="submission" date="2016-10" db="EMBL/GenBank/DDBJ databases">
        <authorList>
            <person name="Varghese N."/>
            <person name="Submissions S."/>
        </authorList>
    </citation>
    <scope>NUCLEOTIDE SEQUENCE [LARGE SCALE GENOMIC DNA]</scope>
    <source>
        <strain evidence="3">DSM 22329</strain>
    </source>
</reference>
<sequence length="245" mass="24902">MTTPTTAPIRRWIVRLTIGSFSLAALLGIVALLGGGDFGETEGQILLTTLLVGVVSIAVLCYLTTAGRRSQPAGVVGGVVVLVPLVTGLLLIWLDTGDRSDDALVKTFAIGGIVAATIAQVCLLLIPGEKANPLARRLLLATIGVAALLAVLTSLLVLGVHPGDDTYYRAVGIVAILDVLGTVVGAALMKFGPGAGDAQGPSASTGGVVLPADLTAALDREAARSGRSRDEVAAEILRSHLAAEE</sequence>
<dbReference type="Proteomes" id="UP000199077">
    <property type="component" value="Chromosome I"/>
</dbReference>
<feature type="transmembrane region" description="Helical" evidence="1">
    <location>
        <begin position="138"/>
        <end position="161"/>
    </location>
</feature>
<keyword evidence="3" id="KW-1185">Reference proteome</keyword>
<protein>
    <submittedName>
        <fullName evidence="2">Uncharacterized protein</fullName>
    </submittedName>
</protein>
<feature type="transmembrane region" description="Helical" evidence="1">
    <location>
        <begin position="75"/>
        <end position="94"/>
    </location>
</feature>
<proteinExistence type="predicted"/>
<dbReference type="EMBL" id="LT629711">
    <property type="protein sequence ID" value="SDP60108.1"/>
    <property type="molecule type" value="Genomic_DNA"/>
</dbReference>
<dbReference type="AlphaFoldDB" id="A0A1H0U2B3"/>
<accession>A0A1H0U2B3</accession>
<dbReference type="OrthoDB" id="3578663at2"/>
<feature type="transmembrane region" description="Helical" evidence="1">
    <location>
        <begin position="12"/>
        <end position="33"/>
    </location>
</feature>
<organism evidence="2 3">
    <name type="scientific">Pedococcus dokdonensis</name>
    <dbReference type="NCBI Taxonomy" id="443156"/>
    <lineage>
        <taxon>Bacteria</taxon>
        <taxon>Bacillati</taxon>
        <taxon>Actinomycetota</taxon>
        <taxon>Actinomycetes</taxon>
        <taxon>Micrococcales</taxon>
        <taxon>Intrasporangiaceae</taxon>
        <taxon>Pedococcus</taxon>
    </lineage>
</organism>
<feature type="transmembrane region" description="Helical" evidence="1">
    <location>
        <begin position="106"/>
        <end position="126"/>
    </location>
</feature>
<evidence type="ECO:0000313" key="3">
    <source>
        <dbReference type="Proteomes" id="UP000199077"/>
    </source>
</evidence>
<evidence type="ECO:0000313" key="2">
    <source>
        <dbReference type="EMBL" id="SDP60108.1"/>
    </source>
</evidence>
<feature type="transmembrane region" description="Helical" evidence="1">
    <location>
        <begin position="45"/>
        <end position="63"/>
    </location>
</feature>